<evidence type="ECO:0000313" key="1">
    <source>
        <dbReference type="EMBL" id="CAA7197506.1"/>
    </source>
</evidence>
<reference evidence="1 2" key="1">
    <citation type="submission" date="2020-01" db="EMBL/GenBank/DDBJ databases">
        <authorList>
            <person name="Rodrigo-Torres L."/>
            <person name="Arahal R. D."/>
            <person name="Lucena T."/>
        </authorList>
    </citation>
    <scope>NUCLEOTIDE SEQUENCE [LARGE SCALE GENOMIC DNA]</scope>
    <source>
        <strain evidence="1 2">CECT 9293</strain>
    </source>
</reference>
<dbReference type="Proteomes" id="UP000445144">
    <property type="component" value="Unassembled WGS sequence"/>
</dbReference>
<gene>
    <name evidence="1" type="ORF">CHRY9293_03571</name>
</gene>
<proteinExistence type="predicted"/>
<keyword evidence="2" id="KW-1185">Reference proteome</keyword>
<evidence type="ECO:0000313" key="2">
    <source>
        <dbReference type="Proteomes" id="UP000445144"/>
    </source>
</evidence>
<dbReference type="Pfam" id="PF12964">
    <property type="entry name" value="DUF3853"/>
    <property type="match status" value="1"/>
</dbReference>
<dbReference type="InterPro" id="IPR024363">
    <property type="entry name" value="DUF3853"/>
</dbReference>
<evidence type="ECO:0008006" key="3">
    <source>
        <dbReference type="Google" id="ProtNLM"/>
    </source>
</evidence>
<dbReference type="RefSeq" id="WP_162034161.1">
    <property type="nucleotide sequence ID" value="NZ_CACVBR010000059.1"/>
</dbReference>
<accession>A0A6N4X8S7</accession>
<protein>
    <recommendedName>
        <fullName evidence="3">DUF3853 family protein</fullName>
    </recommendedName>
</protein>
<dbReference type="EMBL" id="CACVBR010000059">
    <property type="protein sequence ID" value="CAA7197506.1"/>
    <property type="molecule type" value="Genomic_DNA"/>
</dbReference>
<sequence>MKSIDLKTPLWQLTVEDFLELQTYHLLSEKKYEYGLKGLAKLFGCSIAQAQRIKSSGKINDAIIQNGNIILIDREKALQLFGKK</sequence>
<dbReference type="AlphaFoldDB" id="A0A6N4X8S7"/>
<organism evidence="1 2">
    <name type="scientific">Chryseobacterium potabilaquae</name>
    <dbReference type="NCBI Taxonomy" id="2675057"/>
    <lineage>
        <taxon>Bacteria</taxon>
        <taxon>Pseudomonadati</taxon>
        <taxon>Bacteroidota</taxon>
        <taxon>Flavobacteriia</taxon>
        <taxon>Flavobacteriales</taxon>
        <taxon>Weeksellaceae</taxon>
        <taxon>Chryseobacterium group</taxon>
        <taxon>Chryseobacterium</taxon>
    </lineage>
</organism>
<name>A0A6N4X8S7_9FLAO</name>